<dbReference type="Proteomes" id="UP001180729">
    <property type="component" value="Unassembled WGS sequence"/>
</dbReference>
<evidence type="ECO:0000313" key="2">
    <source>
        <dbReference type="EMBL" id="MDT0249626.1"/>
    </source>
</evidence>
<dbReference type="EMBL" id="JAMZMH010000014">
    <property type="protein sequence ID" value="MDT0249626.1"/>
    <property type="molecule type" value="Genomic_DNA"/>
</dbReference>
<reference evidence="2" key="1">
    <citation type="submission" date="2022-06" db="EMBL/GenBank/DDBJ databases">
        <title>Draft Genome Sequences of Three Actinomyces oris Strains, Isolated from Healthy Human Feces.</title>
        <authorList>
            <person name="Ye Y."/>
            <person name="Liu C."/>
            <person name="Zhao J."/>
            <person name="Xu J."/>
            <person name="Huang H."/>
            <person name="Wang B."/>
            <person name="Wei J."/>
            <person name="Jing X."/>
        </authorList>
    </citation>
    <scope>NUCLEOTIDE SEQUENCE</scope>
    <source>
        <strain evidence="2">CNGBCC1803368</strain>
    </source>
</reference>
<evidence type="ECO:0000313" key="3">
    <source>
        <dbReference type="Proteomes" id="UP001180729"/>
    </source>
</evidence>
<comment type="caution">
    <text evidence="2">The sequence shown here is derived from an EMBL/GenBank/DDBJ whole genome shotgun (WGS) entry which is preliminary data.</text>
</comment>
<dbReference type="RefSeq" id="WP_065362577.1">
    <property type="nucleotide sequence ID" value="NZ_CAURQM010000026.1"/>
</dbReference>
<gene>
    <name evidence="2" type="ORF">RMW62_11085</name>
</gene>
<feature type="domain" description="H repeat-associated protein N-terminal" evidence="1">
    <location>
        <begin position="16"/>
        <end position="93"/>
    </location>
</feature>
<dbReference type="Pfam" id="PF13808">
    <property type="entry name" value="DDE_Tnp_1_assoc"/>
    <property type="match status" value="1"/>
</dbReference>
<sequence>MSSSTTNALSRQPLVQVLRNITDPRDRRGARHSLFTVLSLAVTGVLAGCRNLTVIWEHATDLTGADLEALGLEKGQTLPSESTIRRVLQELDHATGAVLTQQRVADKSNQRSRP</sequence>
<organism evidence="2 3">
    <name type="scientific">Actinomyces oris</name>
    <dbReference type="NCBI Taxonomy" id="544580"/>
    <lineage>
        <taxon>Bacteria</taxon>
        <taxon>Bacillati</taxon>
        <taxon>Actinomycetota</taxon>
        <taxon>Actinomycetes</taxon>
        <taxon>Actinomycetales</taxon>
        <taxon>Actinomycetaceae</taxon>
        <taxon>Actinomyces</taxon>
    </lineage>
</organism>
<dbReference type="AlphaFoldDB" id="A0AAE4G4G7"/>
<proteinExistence type="predicted"/>
<dbReference type="InterPro" id="IPR032806">
    <property type="entry name" value="YbfD_N"/>
</dbReference>
<protein>
    <submittedName>
        <fullName evidence="2">Transposase family protein</fullName>
    </submittedName>
</protein>
<evidence type="ECO:0000259" key="1">
    <source>
        <dbReference type="Pfam" id="PF13808"/>
    </source>
</evidence>
<name>A0AAE4G4G7_9ACTO</name>
<accession>A0AAE4G4G7</accession>